<dbReference type="GO" id="GO:0031053">
    <property type="term" value="P:primary miRNA processing"/>
    <property type="evidence" value="ECO:0007669"/>
    <property type="project" value="TreeGrafter"/>
</dbReference>
<comment type="subcellular location">
    <subcellularLocation>
        <location evidence="1">Nucleus</location>
    </subcellularLocation>
</comment>
<evidence type="ECO:0000259" key="7">
    <source>
        <dbReference type="Pfam" id="PF04959"/>
    </source>
</evidence>
<organism evidence="9 10">
    <name type="scientific">Bursaphelenchus xylophilus</name>
    <name type="common">Pinewood nematode worm</name>
    <name type="synonym">Aphelenchoides xylophilus</name>
    <dbReference type="NCBI Taxonomy" id="6326"/>
    <lineage>
        <taxon>Eukaryota</taxon>
        <taxon>Metazoa</taxon>
        <taxon>Ecdysozoa</taxon>
        <taxon>Nematoda</taxon>
        <taxon>Chromadorea</taxon>
        <taxon>Rhabditida</taxon>
        <taxon>Tylenchina</taxon>
        <taxon>Tylenchomorpha</taxon>
        <taxon>Aphelenchoidea</taxon>
        <taxon>Aphelenchoididae</taxon>
        <taxon>Bursaphelenchus</taxon>
    </lineage>
</organism>
<reference evidence="9" key="1">
    <citation type="submission" date="2020-09" db="EMBL/GenBank/DDBJ databases">
        <authorList>
            <person name="Kikuchi T."/>
        </authorList>
    </citation>
    <scope>NUCLEOTIDE SEQUENCE</scope>
    <source>
        <strain evidence="9">Ka4C1</strain>
    </source>
</reference>
<dbReference type="GO" id="GO:0016604">
    <property type="term" value="C:nuclear body"/>
    <property type="evidence" value="ECO:0007669"/>
    <property type="project" value="TreeGrafter"/>
</dbReference>
<dbReference type="SMR" id="A0A7I8X0U1"/>
<dbReference type="Proteomes" id="UP000659654">
    <property type="component" value="Unassembled WGS sequence"/>
</dbReference>
<dbReference type="EMBL" id="CAJFDI010000006">
    <property type="protein sequence ID" value="CAD5234362.1"/>
    <property type="molecule type" value="Genomic_DNA"/>
</dbReference>
<dbReference type="Pfam" id="PF12066">
    <property type="entry name" value="SERRATE_Ars2_N"/>
    <property type="match status" value="1"/>
</dbReference>
<dbReference type="EMBL" id="CAJFCV020000006">
    <property type="protein sequence ID" value="CAG9130079.1"/>
    <property type="molecule type" value="Genomic_DNA"/>
</dbReference>
<dbReference type="AlphaFoldDB" id="A0A7I8X0U1"/>
<feature type="region of interest" description="Disordered" evidence="6">
    <location>
        <begin position="37"/>
        <end position="73"/>
    </location>
</feature>
<feature type="compositionally biased region" description="Low complexity" evidence="6">
    <location>
        <begin position="219"/>
        <end position="237"/>
    </location>
</feature>
<feature type="region of interest" description="Disordered" evidence="6">
    <location>
        <begin position="628"/>
        <end position="688"/>
    </location>
</feature>
<dbReference type="Pfam" id="PF04959">
    <property type="entry name" value="ARS2"/>
    <property type="match status" value="1"/>
</dbReference>
<keyword evidence="10" id="KW-1185">Reference proteome</keyword>
<feature type="domain" description="SERRATE/Ars2 N-terminal" evidence="8">
    <location>
        <begin position="86"/>
        <end position="195"/>
    </location>
</feature>
<dbReference type="PANTHER" id="PTHR13165">
    <property type="entry name" value="ARSENITE-RESISTANCE PROTEIN 2"/>
    <property type="match status" value="1"/>
</dbReference>
<name>A0A7I8X0U1_BURXY</name>
<evidence type="ECO:0000313" key="9">
    <source>
        <dbReference type="EMBL" id="CAD5234362.1"/>
    </source>
</evidence>
<dbReference type="InterPro" id="IPR007042">
    <property type="entry name" value="SERRATE/Ars2_C"/>
</dbReference>
<evidence type="ECO:0000256" key="5">
    <source>
        <dbReference type="ARBA" id="ARBA00030701"/>
    </source>
</evidence>
<evidence type="ECO:0000256" key="2">
    <source>
        <dbReference type="ARBA" id="ARBA00005407"/>
    </source>
</evidence>
<evidence type="ECO:0000256" key="3">
    <source>
        <dbReference type="ARBA" id="ARBA00017364"/>
    </source>
</evidence>
<evidence type="ECO:0000259" key="8">
    <source>
        <dbReference type="Pfam" id="PF12066"/>
    </source>
</evidence>
<gene>
    <name evidence="9" type="ORF">BXYJ_LOCUS14453</name>
</gene>
<evidence type="ECO:0000313" key="10">
    <source>
        <dbReference type="Proteomes" id="UP000659654"/>
    </source>
</evidence>
<evidence type="ECO:0000256" key="4">
    <source>
        <dbReference type="ARBA" id="ARBA00023242"/>
    </source>
</evidence>
<evidence type="ECO:0000256" key="6">
    <source>
        <dbReference type="SAM" id="MobiDB-lite"/>
    </source>
</evidence>
<accession>A0A7I8X0U1</accession>
<feature type="compositionally biased region" description="Basic and acidic residues" evidence="6">
    <location>
        <begin position="37"/>
        <end position="62"/>
    </location>
</feature>
<evidence type="ECO:0000256" key="1">
    <source>
        <dbReference type="ARBA" id="ARBA00004123"/>
    </source>
</evidence>
<keyword evidence="4" id="KW-0539">Nucleus</keyword>
<dbReference type="OrthoDB" id="342064at2759"/>
<feature type="domain" description="SERRATE/Ars2 C-terminal" evidence="7">
    <location>
        <begin position="503"/>
        <end position="655"/>
    </location>
</feature>
<sequence>MSPTNYKSWAQLGIPSQLRLGPNCRLDVCGSAMRSDFHDRFGRRGPPRRDDEPNSKRGRFENASDTYEPQFNRKTEGSGRVMLTFRKFLETQDEGISDDEAILKYNEYKFEYRKQEYEKFFQSHKDEEWFQRKYHPELSKESAAKADECVNKRLEIYKEVVEKDYGKDIELSFEHTERIVKFLDAVVIKLEGGTDEDVEVLLKEPVFDESLDDLRNKLNKTNGEVTNGNGNSNGVSKAEPEESEEIQNLVKKLPFRTHSIFLKGIPATAKFEEIENECKNYPGFLRLGLSEPLADQKFQRRAWVTFKRDVKIKDIFWNMKNAKFSDTEVSASVNRDLRRRVRVISGLANHRPIVQNDIRQAARLIALYDYKRKVYAEEGAEEQVPPKDLDALVSRSKNPVLDGVVEYFVEECNAEEEELLGVNNQASDDLKFTLEVDKDLFKYLDRLLVYLRVVHSVDFYNQCEYANEDTMPNRMGIVHVRDFPPDGEQFGKSETGVPLVPKKNCDQYISSTEEKLKASILKYEVIPEEDLLKLGKKDPEQAVEDFIKENSQELSKDKWLCPLSGKKFKGPEFIRKHLFSKHEHKIDEARSNAIYYNNYIADFDRPHNLELKPPPTPTVEEVKRPQEDRFGGHRNSWGPDRRFNNGPRFGGRGDFGNRGRFVDDFGTGRRDPRQPPTYRDLDAPDDII</sequence>
<proteinExistence type="inferred from homology"/>
<dbReference type="InterPro" id="IPR039727">
    <property type="entry name" value="SE/Ars2"/>
</dbReference>
<feature type="compositionally biased region" description="Basic and acidic residues" evidence="6">
    <location>
        <begin position="655"/>
        <end position="673"/>
    </location>
</feature>
<comment type="similarity">
    <text evidence="2">Belongs to the ARS2 family.</text>
</comment>
<protein>
    <recommendedName>
        <fullName evidence="3">Serrate RNA effector molecule homolog</fullName>
    </recommendedName>
    <alternativeName>
        <fullName evidence="5">Arsenite-resistance protein 2 homolog</fullName>
    </alternativeName>
</protein>
<comment type="caution">
    <text evidence="9">The sequence shown here is derived from an EMBL/GenBank/DDBJ whole genome shotgun (WGS) entry which is preliminary data.</text>
</comment>
<dbReference type="PANTHER" id="PTHR13165:SF0">
    <property type="entry name" value="SERRATE RNA EFFECTOR MOLECULE HOMOLOG"/>
    <property type="match status" value="1"/>
</dbReference>
<dbReference type="InterPro" id="IPR021933">
    <property type="entry name" value="SERRATE/Ars2_N"/>
</dbReference>
<feature type="region of interest" description="Disordered" evidence="6">
    <location>
        <begin position="219"/>
        <end position="241"/>
    </location>
</feature>
<dbReference type="Proteomes" id="UP000582659">
    <property type="component" value="Unassembled WGS sequence"/>
</dbReference>